<feature type="domain" description="GFO/IDH/MocA-like oxidoreductase" evidence="2">
    <location>
        <begin position="132"/>
        <end position="253"/>
    </location>
</feature>
<reference evidence="3 4" key="1">
    <citation type="submission" date="2024-02" db="EMBL/GenBank/DDBJ databases">
        <title>Marinospirillum sp. MEB 164 isolated from Lonar lake sediment.</title>
        <authorList>
            <person name="Joshi A."/>
            <person name="Thite S."/>
        </authorList>
    </citation>
    <scope>NUCLEOTIDE SEQUENCE [LARGE SCALE GENOMIC DNA]</scope>
    <source>
        <strain evidence="3 4">MEB164</strain>
    </source>
</reference>
<dbReference type="Gene3D" id="3.30.360.10">
    <property type="entry name" value="Dihydrodipicolinate Reductase, domain 2"/>
    <property type="match status" value="1"/>
</dbReference>
<gene>
    <name evidence="3" type="ORF">V6U78_05380</name>
</gene>
<dbReference type="SUPFAM" id="SSF51735">
    <property type="entry name" value="NAD(P)-binding Rossmann-fold domains"/>
    <property type="match status" value="1"/>
</dbReference>
<proteinExistence type="predicted"/>
<sequence>MGKEKIKRALIVGLGSIGHRHLRLLREEMPSIDILVLRSSNCSQPLPYGAQCTQDIDDACAYKPQIAIIASPAPFHIKIAKKLAEHGVHLLIEKPISNSTQEIDTFLESCKERKVIVQTAYNLRFLNTLLHFKKEIDSRIIGKVYYIKYEVGQYLPSWRPGKDYRTTVSAQHKLGGGVLLELSHEIDILRWVFGEIDWVSCRSTKLSNLDIDVEDCAQLNIGFSNGALGNLSMDFLRHDTTRCCTAIGEYGTIKWDAVSGQVNLFTAKLNAWQIIKNESPDRDATYREQIKSFIKAIEDGKSSTTASSGYDGLAVLKIVEAAKESSSKNSQSISIEKS</sequence>
<comment type="caution">
    <text evidence="3">The sequence shown here is derived from an EMBL/GenBank/DDBJ whole genome shotgun (WGS) entry which is preliminary data.</text>
</comment>
<dbReference type="PANTHER" id="PTHR43377:SF1">
    <property type="entry name" value="BILIVERDIN REDUCTASE A"/>
    <property type="match status" value="1"/>
</dbReference>
<dbReference type="RefSeq" id="WP_405338204.1">
    <property type="nucleotide sequence ID" value="NZ_JBANFI010000003.1"/>
</dbReference>
<dbReference type="Pfam" id="PF01408">
    <property type="entry name" value="GFO_IDH_MocA"/>
    <property type="match status" value="1"/>
</dbReference>
<keyword evidence="4" id="KW-1185">Reference proteome</keyword>
<dbReference type="EMBL" id="JBANFI010000003">
    <property type="protein sequence ID" value="MFK7160465.1"/>
    <property type="molecule type" value="Genomic_DNA"/>
</dbReference>
<protein>
    <submittedName>
        <fullName evidence="3">Gfo/Idh/MocA family oxidoreductase</fullName>
    </submittedName>
</protein>
<dbReference type="PANTHER" id="PTHR43377">
    <property type="entry name" value="BILIVERDIN REDUCTASE A"/>
    <property type="match status" value="1"/>
</dbReference>
<dbReference type="Pfam" id="PF22725">
    <property type="entry name" value="GFO_IDH_MocA_C3"/>
    <property type="match status" value="1"/>
</dbReference>
<dbReference type="InterPro" id="IPR055170">
    <property type="entry name" value="GFO_IDH_MocA-like_dom"/>
</dbReference>
<feature type="domain" description="Gfo/Idh/MocA-like oxidoreductase N-terminal" evidence="1">
    <location>
        <begin position="8"/>
        <end position="120"/>
    </location>
</feature>
<dbReference type="InterPro" id="IPR051450">
    <property type="entry name" value="Gfo/Idh/MocA_Oxidoreductases"/>
</dbReference>
<evidence type="ECO:0000259" key="2">
    <source>
        <dbReference type="Pfam" id="PF22725"/>
    </source>
</evidence>
<name>A0ABW8PW08_9GAMM</name>
<dbReference type="Gene3D" id="3.40.50.720">
    <property type="entry name" value="NAD(P)-binding Rossmann-like Domain"/>
    <property type="match status" value="1"/>
</dbReference>
<evidence type="ECO:0000313" key="3">
    <source>
        <dbReference type="EMBL" id="MFK7160465.1"/>
    </source>
</evidence>
<dbReference type="InterPro" id="IPR000683">
    <property type="entry name" value="Gfo/Idh/MocA-like_OxRdtase_N"/>
</dbReference>
<dbReference type="InterPro" id="IPR036291">
    <property type="entry name" value="NAD(P)-bd_dom_sf"/>
</dbReference>
<organism evidence="3 4">
    <name type="scientific">Marinospirillum alkalitolerans</name>
    <dbReference type="NCBI Taxonomy" id="3123374"/>
    <lineage>
        <taxon>Bacteria</taxon>
        <taxon>Pseudomonadati</taxon>
        <taxon>Pseudomonadota</taxon>
        <taxon>Gammaproteobacteria</taxon>
        <taxon>Oceanospirillales</taxon>
        <taxon>Oceanospirillaceae</taxon>
        <taxon>Marinospirillum</taxon>
    </lineage>
</organism>
<dbReference type="Proteomes" id="UP001621714">
    <property type="component" value="Unassembled WGS sequence"/>
</dbReference>
<evidence type="ECO:0000313" key="4">
    <source>
        <dbReference type="Proteomes" id="UP001621714"/>
    </source>
</evidence>
<dbReference type="SUPFAM" id="SSF55347">
    <property type="entry name" value="Glyceraldehyde-3-phosphate dehydrogenase-like, C-terminal domain"/>
    <property type="match status" value="1"/>
</dbReference>
<accession>A0ABW8PW08</accession>
<evidence type="ECO:0000259" key="1">
    <source>
        <dbReference type="Pfam" id="PF01408"/>
    </source>
</evidence>